<dbReference type="EMBL" id="FUZU01000002">
    <property type="protein sequence ID" value="SKC74101.1"/>
    <property type="molecule type" value="Genomic_DNA"/>
</dbReference>
<protein>
    <recommendedName>
        <fullName evidence="2 7">DNA repair protein RecO</fullName>
    </recommendedName>
    <alternativeName>
        <fullName evidence="6 7">Recombination protein O</fullName>
    </alternativeName>
</protein>
<dbReference type="RefSeq" id="WP_079687588.1">
    <property type="nucleotide sequence ID" value="NZ_FUZU01000002.1"/>
</dbReference>
<evidence type="ECO:0000313" key="10">
    <source>
        <dbReference type="Proteomes" id="UP000190961"/>
    </source>
</evidence>
<name>A0A1T5LDN0_9BACT</name>
<keyword evidence="10" id="KW-1185">Reference proteome</keyword>
<dbReference type="GO" id="GO:0043590">
    <property type="term" value="C:bacterial nucleoid"/>
    <property type="evidence" value="ECO:0007669"/>
    <property type="project" value="TreeGrafter"/>
</dbReference>
<evidence type="ECO:0000256" key="2">
    <source>
        <dbReference type="ARBA" id="ARBA00021310"/>
    </source>
</evidence>
<dbReference type="InterPro" id="IPR003717">
    <property type="entry name" value="RecO"/>
</dbReference>
<evidence type="ECO:0000256" key="7">
    <source>
        <dbReference type="HAMAP-Rule" id="MF_00201"/>
    </source>
</evidence>
<comment type="similarity">
    <text evidence="1 7">Belongs to the RecO family.</text>
</comment>
<dbReference type="InterPro" id="IPR022572">
    <property type="entry name" value="DNA_rep/recomb_RecO_N"/>
</dbReference>
<dbReference type="PANTHER" id="PTHR33991">
    <property type="entry name" value="DNA REPAIR PROTEIN RECO"/>
    <property type="match status" value="1"/>
</dbReference>
<dbReference type="OrthoDB" id="9789152at2"/>
<keyword evidence="5 7" id="KW-0234">DNA repair</keyword>
<dbReference type="SUPFAM" id="SSF57863">
    <property type="entry name" value="ArfGap/RecO-like zinc finger"/>
    <property type="match status" value="1"/>
</dbReference>
<sequence length="221" mass="25516">MLHKTRGIVFRYTKYGDTSIIVNIFTEVFGMQSYIVNGVRSQTARSRIALYQPLTLLDLVVYHRENANILRIKEIKCLYPYHNIPTDIRKSALAMFINEVINRTVKEESHAQELCEFLIQSLITLDKQSKVENFHLIFLIKLSRYLGFGAQTKNEVVGGRLASLEAEAMLEHVVNAEYDTTLPITNTLRRELLEVLMNFYSDHIDTLGEMKSVQVLREIMS</sequence>
<evidence type="ECO:0000256" key="4">
    <source>
        <dbReference type="ARBA" id="ARBA00023172"/>
    </source>
</evidence>
<dbReference type="SUPFAM" id="SSF50249">
    <property type="entry name" value="Nucleic acid-binding proteins"/>
    <property type="match status" value="1"/>
</dbReference>
<dbReference type="Proteomes" id="UP000190961">
    <property type="component" value="Unassembled WGS sequence"/>
</dbReference>
<dbReference type="InterPro" id="IPR012340">
    <property type="entry name" value="NA-bd_OB-fold"/>
</dbReference>
<keyword evidence="4 7" id="KW-0233">DNA recombination</keyword>
<dbReference type="NCBIfam" id="TIGR00613">
    <property type="entry name" value="reco"/>
    <property type="match status" value="1"/>
</dbReference>
<keyword evidence="3 7" id="KW-0227">DNA damage</keyword>
<dbReference type="GO" id="GO:0006310">
    <property type="term" value="P:DNA recombination"/>
    <property type="evidence" value="ECO:0007669"/>
    <property type="project" value="UniProtKB-UniRule"/>
</dbReference>
<organism evidence="9 10">
    <name type="scientific">Ohtaekwangia koreensis</name>
    <dbReference type="NCBI Taxonomy" id="688867"/>
    <lineage>
        <taxon>Bacteria</taxon>
        <taxon>Pseudomonadati</taxon>
        <taxon>Bacteroidota</taxon>
        <taxon>Cytophagia</taxon>
        <taxon>Cytophagales</taxon>
        <taxon>Fulvivirgaceae</taxon>
        <taxon>Ohtaekwangia</taxon>
    </lineage>
</organism>
<accession>A0A1T5LDN0</accession>
<dbReference type="HAMAP" id="MF_00201">
    <property type="entry name" value="RecO"/>
    <property type="match status" value="1"/>
</dbReference>
<dbReference type="PANTHER" id="PTHR33991:SF1">
    <property type="entry name" value="DNA REPAIR PROTEIN RECO"/>
    <property type="match status" value="1"/>
</dbReference>
<evidence type="ECO:0000313" key="9">
    <source>
        <dbReference type="EMBL" id="SKC74101.1"/>
    </source>
</evidence>
<dbReference type="Gene3D" id="2.40.50.140">
    <property type="entry name" value="Nucleic acid-binding proteins"/>
    <property type="match status" value="1"/>
</dbReference>
<feature type="domain" description="DNA replication/recombination mediator RecO N-terminal" evidence="8">
    <location>
        <begin position="1"/>
        <end position="80"/>
    </location>
</feature>
<comment type="function">
    <text evidence="7">Involved in DNA repair and RecF pathway recombination.</text>
</comment>
<evidence type="ECO:0000256" key="6">
    <source>
        <dbReference type="ARBA" id="ARBA00033409"/>
    </source>
</evidence>
<evidence type="ECO:0000256" key="5">
    <source>
        <dbReference type="ARBA" id="ARBA00023204"/>
    </source>
</evidence>
<evidence type="ECO:0000256" key="1">
    <source>
        <dbReference type="ARBA" id="ARBA00007452"/>
    </source>
</evidence>
<dbReference type="InterPro" id="IPR042242">
    <property type="entry name" value="RecO_C"/>
</dbReference>
<reference evidence="9 10" key="1">
    <citation type="submission" date="2017-02" db="EMBL/GenBank/DDBJ databases">
        <authorList>
            <person name="Peterson S.W."/>
        </authorList>
    </citation>
    <scope>NUCLEOTIDE SEQUENCE [LARGE SCALE GENOMIC DNA]</scope>
    <source>
        <strain evidence="9 10">DSM 25262</strain>
    </source>
</reference>
<dbReference type="Gene3D" id="1.20.1440.120">
    <property type="entry name" value="Recombination protein O, C-terminal domain"/>
    <property type="match status" value="1"/>
</dbReference>
<proteinExistence type="inferred from homology"/>
<evidence type="ECO:0000256" key="3">
    <source>
        <dbReference type="ARBA" id="ARBA00022763"/>
    </source>
</evidence>
<dbReference type="Pfam" id="PF02565">
    <property type="entry name" value="RecO_C"/>
    <property type="match status" value="1"/>
</dbReference>
<dbReference type="InterPro" id="IPR037278">
    <property type="entry name" value="ARFGAP/RecO"/>
</dbReference>
<dbReference type="AlphaFoldDB" id="A0A1T5LDN0"/>
<gene>
    <name evidence="7" type="primary">recO</name>
    <name evidence="9" type="ORF">SAMN05660236_3029</name>
</gene>
<dbReference type="Pfam" id="PF11967">
    <property type="entry name" value="RecO_N"/>
    <property type="match status" value="1"/>
</dbReference>
<evidence type="ECO:0000259" key="8">
    <source>
        <dbReference type="Pfam" id="PF11967"/>
    </source>
</evidence>
<dbReference type="GO" id="GO:0006302">
    <property type="term" value="P:double-strand break repair"/>
    <property type="evidence" value="ECO:0007669"/>
    <property type="project" value="TreeGrafter"/>
</dbReference>
<dbReference type="STRING" id="688867.SAMN05660236_3029"/>